<proteinExistence type="predicted"/>
<gene>
    <name evidence="1" type="ORF">COT42_04890</name>
</gene>
<sequence length="109" mass="12627">MKPGRHYEDFRDQKKIEQGGLIKLSGAFLHEHEAEVLNLVKHEGKLAEEKNADHKVTKIEKANGGFEIETSDHNLAIHIGKQLHHAYKGNHEFKYRKGEKYAEVIWSRD</sequence>
<name>A0A2H0XXG4_UNCSA</name>
<accession>A0A2H0XXG4</accession>
<evidence type="ECO:0000313" key="1">
    <source>
        <dbReference type="EMBL" id="PIS29633.1"/>
    </source>
</evidence>
<reference evidence="1 2" key="1">
    <citation type="submission" date="2017-09" db="EMBL/GenBank/DDBJ databases">
        <title>Depth-based differentiation of microbial function through sediment-hosted aquifers and enrichment of novel symbionts in the deep terrestrial subsurface.</title>
        <authorList>
            <person name="Probst A.J."/>
            <person name="Ladd B."/>
            <person name="Jarett J.K."/>
            <person name="Geller-Mcgrath D.E."/>
            <person name="Sieber C.M."/>
            <person name="Emerson J.B."/>
            <person name="Anantharaman K."/>
            <person name="Thomas B.C."/>
            <person name="Malmstrom R."/>
            <person name="Stieglmeier M."/>
            <person name="Klingl A."/>
            <person name="Woyke T."/>
            <person name="Ryan C.M."/>
            <person name="Banfield J.F."/>
        </authorList>
    </citation>
    <scope>NUCLEOTIDE SEQUENCE [LARGE SCALE GENOMIC DNA]</scope>
    <source>
        <strain evidence="1">CG08_land_8_20_14_0_20_45_16</strain>
    </source>
</reference>
<dbReference type="AlphaFoldDB" id="A0A2H0XXG4"/>
<comment type="caution">
    <text evidence="1">The sequence shown here is derived from an EMBL/GenBank/DDBJ whole genome shotgun (WGS) entry which is preliminary data.</text>
</comment>
<organism evidence="1 2">
    <name type="scientific">Candidatus Saganbacteria bacterium CG08_land_8_20_14_0_20_45_16</name>
    <dbReference type="NCBI Taxonomy" id="2014293"/>
    <lineage>
        <taxon>Bacteria</taxon>
        <taxon>Bacillati</taxon>
        <taxon>Saganbacteria</taxon>
    </lineage>
</organism>
<dbReference type="EMBL" id="PEYM01000077">
    <property type="protein sequence ID" value="PIS29633.1"/>
    <property type="molecule type" value="Genomic_DNA"/>
</dbReference>
<dbReference type="Proteomes" id="UP000231343">
    <property type="component" value="Unassembled WGS sequence"/>
</dbReference>
<protein>
    <submittedName>
        <fullName evidence="1">Uncharacterized protein</fullName>
    </submittedName>
</protein>
<evidence type="ECO:0000313" key="2">
    <source>
        <dbReference type="Proteomes" id="UP000231343"/>
    </source>
</evidence>